<protein>
    <submittedName>
        <fullName evidence="2">Uncharacterized protein</fullName>
    </submittedName>
</protein>
<reference evidence="2" key="1">
    <citation type="journal article" date="2023" name="Mol. Phylogenet. Evol.">
        <title>Genome-scale phylogeny and comparative genomics of the fungal order Sordariales.</title>
        <authorList>
            <person name="Hensen N."/>
            <person name="Bonometti L."/>
            <person name="Westerberg I."/>
            <person name="Brannstrom I.O."/>
            <person name="Guillou S."/>
            <person name="Cros-Aarteil S."/>
            <person name="Calhoun S."/>
            <person name="Haridas S."/>
            <person name="Kuo A."/>
            <person name="Mondo S."/>
            <person name="Pangilinan J."/>
            <person name="Riley R."/>
            <person name="LaButti K."/>
            <person name="Andreopoulos B."/>
            <person name="Lipzen A."/>
            <person name="Chen C."/>
            <person name="Yan M."/>
            <person name="Daum C."/>
            <person name="Ng V."/>
            <person name="Clum A."/>
            <person name="Steindorff A."/>
            <person name="Ohm R.A."/>
            <person name="Martin F."/>
            <person name="Silar P."/>
            <person name="Natvig D.O."/>
            <person name="Lalanne C."/>
            <person name="Gautier V."/>
            <person name="Ament-Velasquez S.L."/>
            <person name="Kruys A."/>
            <person name="Hutchinson M.I."/>
            <person name="Powell A.J."/>
            <person name="Barry K."/>
            <person name="Miller A.N."/>
            <person name="Grigoriev I.V."/>
            <person name="Debuchy R."/>
            <person name="Gladieux P."/>
            <person name="Hiltunen Thoren M."/>
            <person name="Johannesson H."/>
        </authorList>
    </citation>
    <scope>NUCLEOTIDE SEQUENCE</scope>
    <source>
        <strain evidence="2">CBS 118394</strain>
    </source>
</reference>
<reference evidence="2" key="2">
    <citation type="submission" date="2023-06" db="EMBL/GenBank/DDBJ databases">
        <authorList>
            <consortium name="Lawrence Berkeley National Laboratory"/>
            <person name="Haridas S."/>
            <person name="Hensen N."/>
            <person name="Bonometti L."/>
            <person name="Westerberg I."/>
            <person name="Brannstrom I.O."/>
            <person name="Guillou S."/>
            <person name="Cros-Aarteil S."/>
            <person name="Calhoun S."/>
            <person name="Kuo A."/>
            <person name="Mondo S."/>
            <person name="Pangilinan J."/>
            <person name="Riley R."/>
            <person name="Labutti K."/>
            <person name="Andreopoulos B."/>
            <person name="Lipzen A."/>
            <person name="Chen C."/>
            <person name="Yanf M."/>
            <person name="Daum C."/>
            <person name="Ng V."/>
            <person name="Clum A."/>
            <person name="Steindorff A."/>
            <person name="Ohm R."/>
            <person name="Martin F."/>
            <person name="Silar P."/>
            <person name="Natvig D."/>
            <person name="Lalanne C."/>
            <person name="Gautier V."/>
            <person name="Ament-Velasquez S.L."/>
            <person name="Kruys A."/>
            <person name="Hutchinson M.I."/>
            <person name="Powell A.J."/>
            <person name="Barry K."/>
            <person name="Miller A.N."/>
            <person name="Grigoriev I.V."/>
            <person name="Debuchy R."/>
            <person name="Gladieux P."/>
            <person name="Thoren M.H."/>
            <person name="Johannesson H."/>
        </authorList>
    </citation>
    <scope>NUCLEOTIDE SEQUENCE</scope>
    <source>
        <strain evidence="2">CBS 118394</strain>
    </source>
</reference>
<keyword evidence="3" id="KW-1185">Reference proteome</keyword>
<gene>
    <name evidence="2" type="ORF">B0H66DRAFT_185523</name>
</gene>
<evidence type="ECO:0000313" key="2">
    <source>
        <dbReference type="EMBL" id="KAK3321975.1"/>
    </source>
</evidence>
<proteinExistence type="predicted"/>
<feature type="region of interest" description="Disordered" evidence="1">
    <location>
        <begin position="32"/>
        <end position="51"/>
    </location>
</feature>
<dbReference type="AlphaFoldDB" id="A0AAE0IBM0"/>
<accession>A0AAE0IBM0</accession>
<evidence type="ECO:0000313" key="3">
    <source>
        <dbReference type="Proteomes" id="UP001283341"/>
    </source>
</evidence>
<dbReference type="EMBL" id="JAUEDM010000003">
    <property type="protein sequence ID" value="KAK3321975.1"/>
    <property type="molecule type" value="Genomic_DNA"/>
</dbReference>
<sequence>MAIETIFLFDNAALTDGANYHPSSSARIFQLNHTSTRRRSPNDSRSPTLLSRKATRRFCPARTSLLTGVKLGAVTEFRGNDAKPIFYAYLDSGPLGLGVQSYRGRGPLFVALRAETETLVHVSWNRDTVTTWEFYAVTGGMGSAGFEEARTHKLGLHAWSHSKLHWWFLRQNSRRWVECQGVRGSAGCQGGEWLAGLAVWAFRVRFAQLEEGLPSQAIVISSTLFGCVRLGISL</sequence>
<organism evidence="2 3">
    <name type="scientific">Apodospora peruviana</name>
    <dbReference type="NCBI Taxonomy" id="516989"/>
    <lineage>
        <taxon>Eukaryota</taxon>
        <taxon>Fungi</taxon>
        <taxon>Dikarya</taxon>
        <taxon>Ascomycota</taxon>
        <taxon>Pezizomycotina</taxon>
        <taxon>Sordariomycetes</taxon>
        <taxon>Sordariomycetidae</taxon>
        <taxon>Sordariales</taxon>
        <taxon>Lasiosphaeriaceae</taxon>
        <taxon>Apodospora</taxon>
    </lineage>
</organism>
<comment type="caution">
    <text evidence="2">The sequence shown here is derived from an EMBL/GenBank/DDBJ whole genome shotgun (WGS) entry which is preliminary data.</text>
</comment>
<evidence type="ECO:0000256" key="1">
    <source>
        <dbReference type="SAM" id="MobiDB-lite"/>
    </source>
</evidence>
<name>A0AAE0IBM0_9PEZI</name>
<dbReference type="Proteomes" id="UP001283341">
    <property type="component" value="Unassembled WGS sequence"/>
</dbReference>